<name>A0A9Q3I957_9BASI</name>
<dbReference type="AlphaFoldDB" id="A0A9Q3I957"/>
<accession>A0A9Q3I957</accession>
<protein>
    <submittedName>
        <fullName evidence="1">Uncharacterized protein</fullName>
    </submittedName>
</protein>
<dbReference type="Proteomes" id="UP000765509">
    <property type="component" value="Unassembled WGS sequence"/>
</dbReference>
<dbReference type="InterPro" id="IPR043502">
    <property type="entry name" value="DNA/RNA_pol_sf"/>
</dbReference>
<dbReference type="EMBL" id="AVOT02039562">
    <property type="protein sequence ID" value="MBW0534656.1"/>
    <property type="molecule type" value="Genomic_DNA"/>
</dbReference>
<dbReference type="Gene3D" id="3.10.10.10">
    <property type="entry name" value="HIV Type 1 Reverse Transcriptase, subunit A, domain 1"/>
    <property type="match status" value="1"/>
</dbReference>
<organism evidence="1 2">
    <name type="scientific">Austropuccinia psidii MF-1</name>
    <dbReference type="NCBI Taxonomy" id="1389203"/>
    <lineage>
        <taxon>Eukaryota</taxon>
        <taxon>Fungi</taxon>
        <taxon>Dikarya</taxon>
        <taxon>Basidiomycota</taxon>
        <taxon>Pucciniomycotina</taxon>
        <taxon>Pucciniomycetes</taxon>
        <taxon>Pucciniales</taxon>
        <taxon>Sphaerophragmiaceae</taxon>
        <taxon>Austropuccinia</taxon>
    </lineage>
</organism>
<dbReference type="OrthoDB" id="2435678at2759"/>
<reference evidence="1" key="1">
    <citation type="submission" date="2021-03" db="EMBL/GenBank/DDBJ databases">
        <title>Draft genome sequence of rust myrtle Austropuccinia psidii MF-1, a brazilian biotype.</title>
        <authorList>
            <person name="Quecine M.C."/>
            <person name="Pachon D.M.R."/>
            <person name="Bonatelli M.L."/>
            <person name="Correr F.H."/>
            <person name="Franceschini L.M."/>
            <person name="Leite T.F."/>
            <person name="Margarido G.R.A."/>
            <person name="Almeida C.A."/>
            <person name="Ferrarezi J.A."/>
            <person name="Labate C.A."/>
        </authorList>
    </citation>
    <scope>NUCLEOTIDE SEQUENCE</scope>
    <source>
        <strain evidence="1">MF-1</strain>
    </source>
</reference>
<evidence type="ECO:0000313" key="1">
    <source>
        <dbReference type="EMBL" id="MBW0534656.1"/>
    </source>
</evidence>
<comment type="caution">
    <text evidence="1">The sequence shown here is derived from an EMBL/GenBank/DDBJ whole genome shotgun (WGS) entry which is preliminary data.</text>
</comment>
<proteinExistence type="predicted"/>
<dbReference type="InterPro" id="IPR043128">
    <property type="entry name" value="Rev_trsase/Diguanyl_cyclase"/>
</dbReference>
<dbReference type="SUPFAM" id="SSF56672">
    <property type="entry name" value="DNA/RNA polymerases"/>
    <property type="match status" value="1"/>
</dbReference>
<dbReference type="Gene3D" id="3.30.70.270">
    <property type="match status" value="1"/>
</dbReference>
<sequence>MYGIDVINNKERYLTIGDNKHQRFSFLTFESQIEVRKVLPVSLGLQEFKYEQLNEASINLYLTDKQESELSSLLYDHKEEFELDKEPLGPIISHEVGIILNIERPYPQLLRRPVYPASFTSKEALEIHITEILDLGVIRKVRHSDEVEITTPVIVEWNNVKYRMVGEFISLKAYTVSDRFPIPKIQISLNQISQAVYICTMYALKKFHQNVVTPRERK</sequence>
<keyword evidence="2" id="KW-1185">Reference proteome</keyword>
<evidence type="ECO:0000313" key="2">
    <source>
        <dbReference type="Proteomes" id="UP000765509"/>
    </source>
</evidence>
<gene>
    <name evidence="1" type="ORF">O181_074371</name>
</gene>